<sequence length="578" mass="63242">MTGAWHAQARDQGVAPFHPDPYYRVVRNVRVYGAQGDGETDDTDAINRAIADGARCGAQADSCTTAPALVYIPPGTYRVSRPIVSFYNTHILGDVVERPVIKALPHFEGIALIDENPYDKDGKNWYTPQNNFFRSVANLVLDLTSMPPSVGTGIHHQVSQSTGLTNVHFEMVRGPASRQQGIFMENASGGFMSDLSFTGGHYGAWLGNQQFTVRNARFAHCHTAICQYWNWAWTYIDICVEDCSIAIEMHAMHRERQGVGALLLSDWTIRNTPVGVWLEDAQTGHLTLDHVHVHNVPAIVQDSRGTNLLASPADRTSHSIPLWVKAPASSLKAIVPGMERRGLLFVGTPDVHPDATERDLVSVRIPYGIYVVKDTLHVPIGTRIVGEAQPVILGSGELFNDACHPRPVVRVGHQGDVGELVVCDLIFGTQGPAEGAIVVEWNAHESHQGAVAMFDAHIRVGGTKGTNLETGTCAKHKQLEALPPASFLNLHVTPQASGYFQNVWVWTADHALDEGAPTQINVLSARGVLIEASEGPVWMYGTASEHELLYQYSLIGAKNVLLAMIQTESPYFQGHLFR</sequence>
<dbReference type="Gene3D" id="2.160.20.10">
    <property type="entry name" value="Single-stranded right-handed beta-helix, Pectin lyase-like"/>
    <property type="match status" value="2"/>
</dbReference>
<dbReference type="Proteomes" id="UP001216638">
    <property type="component" value="Chromosome 1"/>
</dbReference>
<reference evidence="2" key="1">
    <citation type="submission" date="2023-03" db="EMBL/GenBank/DDBJ databases">
        <title>Mating type loci evolution in Malassezia.</title>
        <authorList>
            <person name="Coelho M.A."/>
        </authorList>
    </citation>
    <scope>NUCLEOTIDE SEQUENCE</scope>
    <source>
        <strain evidence="2">CBS 14135</strain>
    </source>
</reference>
<evidence type="ECO:0000259" key="1">
    <source>
        <dbReference type="Pfam" id="PF12708"/>
    </source>
</evidence>
<dbReference type="InterPro" id="IPR024535">
    <property type="entry name" value="RHGA/B-epi-like_pectate_lyase"/>
</dbReference>
<dbReference type="PANTHER" id="PTHR33928:SF2">
    <property type="entry name" value="PECTATE LYASE SUPERFAMILY PROTEIN DOMAIN-CONTAINING PROTEIN-RELATED"/>
    <property type="match status" value="1"/>
</dbReference>
<dbReference type="InterPro" id="IPR039279">
    <property type="entry name" value="QRT3-like"/>
</dbReference>
<dbReference type="InterPro" id="IPR011050">
    <property type="entry name" value="Pectin_lyase_fold/virulence"/>
</dbReference>
<feature type="domain" description="Rhamnogalacturonase A/B/Epimerase-like pectate lyase" evidence="1">
    <location>
        <begin position="26"/>
        <end position="247"/>
    </location>
</feature>
<dbReference type="Pfam" id="PF12708">
    <property type="entry name" value="Pect-lyase_RHGA_epim"/>
    <property type="match status" value="1"/>
</dbReference>
<name>A0AAF0DP63_9BASI</name>
<dbReference type="GO" id="GO:0004650">
    <property type="term" value="F:polygalacturonase activity"/>
    <property type="evidence" value="ECO:0007669"/>
    <property type="project" value="InterPro"/>
</dbReference>
<gene>
    <name evidence="2" type="ORF">MBRA1_000023</name>
</gene>
<keyword evidence="3" id="KW-1185">Reference proteome</keyword>
<dbReference type="InterPro" id="IPR012334">
    <property type="entry name" value="Pectin_lyas_fold"/>
</dbReference>
<proteinExistence type="predicted"/>
<accession>A0AAF0DP63</accession>
<evidence type="ECO:0000313" key="3">
    <source>
        <dbReference type="Proteomes" id="UP001216638"/>
    </source>
</evidence>
<dbReference type="SUPFAM" id="SSF51126">
    <property type="entry name" value="Pectin lyase-like"/>
    <property type="match status" value="2"/>
</dbReference>
<organism evidence="2 3">
    <name type="scientific">Malassezia brasiliensis</name>
    <dbReference type="NCBI Taxonomy" id="1821822"/>
    <lineage>
        <taxon>Eukaryota</taxon>
        <taxon>Fungi</taxon>
        <taxon>Dikarya</taxon>
        <taxon>Basidiomycota</taxon>
        <taxon>Ustilaginomycotina</taxon>
        <taxon>Malasseziomycetes</taxon>
        <taxon>Malasseziales</taxon>
        <taxon>Malasseziaceae</taxon>
        <taxon>Malassezia</taxon>
    </lineage>
</organism>
<dbReference type="CDD" id="cd23668">
    <property type="entry name" value="GH55_beta13glucanase-like"/>
    <property type="match status" value="1"/>
</dbReference>
<evidence type="ECO:0000313" key="2">
    <source>
        <dbReference type="EMBL" id="WFC93403.1"/>
    </source>
</evidence>
<protein>
    <recommendedName>
        <fullName evidence="1">Rhamnogalacturonase A/B/Epimerase-like pectate lyase domain-containing protein</fullName>
    </recommendedName>
</protein>
<dbReference type="PANTHER" id="PTHR33928">
    <property type="entry name" value="POLYGALACTURONASE QRT3"/>
    <property type="match status" value="1"/>
</dbReference>
<dbReference type="AlphaFoldDB" id="A0AAF0DP63"/>
<dbReference type="EMBL" id="CP119951">
    <property type="protein sequence ID" value="WFC93403.1"/>
    <property type="molecule type" value="Genomic_DNA"/>
</dbReference>